<proteinExistence type="predicted"/>
<protein>
    <submittedName>
        <fullName evidence="1">Uncharacterized protein</fullName>
    </submittedName>
</protein>
<keyword evidence="2" id="KW-1185">Reference proteome</keyword>
<name>A0A5B7DCZ8_PORTR</name>
<dbReference type="Proteomes" id="UP000324222">
    <property type="component" value="Unassembled WGS sequence"/>
</dbReference>
<dbReference type="AlphaFoldDB" id="A0A5B7DCZ8"/>
<reference evidence="1 2" key="1">
    <citation type="submission" date="2019-05" db="EMBL/GenBank/DDBJ databases">
        <title>Another draft genome of Portunus trituberculatus and its Hox gene families provides insights of decapod evolution.</title>
        <authorList>
            <person name="Jeong J.-H."/>
            <person name="Song I."/>
            <person name="Kim S."/>
            <person name="Choi T."/>
            <person name="Kim D."/>
            <person name="Ryu S."/>
            <person name="Kim W."/>
        </authorList>
    </citation>
    <scope>NUCLEOTIDE SEQUENCE [LARGE SCALE GENOMIC DNA]</scope>
    <source>
        <tissue evidence="1">Muscle</tissue>
    </source>
</reference>
<organism evidence="1 2">
    <name type="scientific">Portunus trituberculatus</name>
    <name type="common">Swimming crab</name>
    <name type="synonym">Neptunus trituberculatus</name>
    <dbReference type="NCBI Taxonomy" id="210409"/>
    <lineage>
        <taxon>Eukaryota</taxon>
        <taxon>Metazoa</taxon>
        <taxon>Ecdysozoa</taxon>
        <taxon>Arthropoda</taxon>
        <taxon>Crustacea</taxon>
        <taxon>Multicrustacea</taxon>
        <taxon>Malacostraca</taxon>
        <taxon>Eumalacostraca</taxon>
        <taxon>Eucarida</taxon>
        <taxon>Decapoda</taxon>
        <taxon>Pleocyemata</taxon>
        <taxon>Brachyura</taxon>
        <taxon>Eubrachyura</taxon>
        <taxon>Portunoidea</taxon>
        <taxon>Portunidae</taxon>
        <taxon>Portuninae</taxon>
        <taxon>Portunus</taxon>
    </lineage>
</organism>
<comment type="caution">
    <text evidence="1">The sequence shown here is derived from an EMBL/GenBank/DDBJ whole genome shotgun (WGS) entry which is preliminary data.</text>
</comment>
<accession>A0A5B7DCZ8</accession>
<dbReference type="EMBL" id="VSRR010000754">
    <property type="protein sequence ID" value="MPC19251.1"/>
    <property type="molecule type" value="Genomic_DNA"/>
</dbReference>
<evidence type="ECO:0000313" key="2">
    <source>
        <dbReference type="Proteomes" id="UP000324222"/>
    </source>
</evidence>
<sequence>MEEAVVDEKCKGKETVGFDIETLLKFVRRKICDSEENISLETVCDAGSVIRARSSLQWVGVPCEERGAPTPGTPLLRM</sequence>
<evidence type="ECO:0000313" key="1">
    <source>
        <dbReference type="EMBL" id="MPC19251.1"/>
    </source>
</evidence>
<gene>
    <name evidence="1" type="ORF">E2C01_012163</name>
</gene>